<dbReference type="EMBL" id="CP003531">
    <property type="protein sequence ID" value="AFK51155.1"/>
    <property type="molecule type" value="Genomic_DNA"/>
</dbReference>
<gene>
    <name evidence="1" type="ordered locus">TCELL_0731</name>
</gene>
<keyword evidence="2" id="KW-1185">Reference proteome</keyword>
<dbReference type="AlphaFoldDB" id="I3TEG7"/>
<protein>
    <submittedName>
        <fullName evidence="1">Uncharacterized protein</fullName>
    </submittedName>
</protein>
<accession>I3TEG7</accession>
<reference evidence="1 2" key="1">
    <citation type="journal article" date="2012" name="J. Bacteriol.">
        <title>Complete genome sequence of the hyperthermophilic cellulolytic Crenarchaeon 'Thermogladius cellulolyticus' 1633.</title>
        <authorList>
            <person name="Mardanov A.V."/>
            <person name="Kochetkova T.V."/>
            <person name="Beletsky A.V."/>
            <person name="Bonch-Osmolovskaya E.A."/>
            <person name="Ravin N.V."/>
            <person name="Skryabin K.G."/>
        </authorList>
    </citation>
    <scope>NUCLEOTIDE SEQUENCE [LARGE SCALE GENOMIC DNA]</scope>
    <source>
        <strain evidence="2">DSM 22663 / VKM B-2946 / 1633</strain>
    </source>
</reference>
<name>I3TEG7_THEC1</name>
<evidence type="ECO:0000313" key="1">
    <source>
        <dbReference type="EMBL" id="AFK51155.1"/>
    </source>
</evidence>
<dbReference type="STRING" id="1184251.TCELL_0731"/>
<dbReference type="HOGENOM" id="CLU_2857287_0_0_2"/>
<organism evidence="1 2">
    <name type="scientific">Thermogladius calderae (strain DSM 22663 / VKM B-2946 / 1633)</name>
    <dbReference type="NCBI Taxonomy" id="1184251"/>
    <lineage>
        <taxon>Archaea</taxon>
        <taxon>Thermoproteota</taxon>
        <taxon>Thermoprotei</taxon>
        <taxon>Desulfurococcales</taxon>
        <taxon>Desulfurococcaceae</taxon>
        <taxon>Thermogladius</taxon>
    </lineage>
</organism>
<sequence>MEAVLVKDFMRLRIKVVGCLDVIDEDPRRLFELLLLGIDECPQSKVYIEEVDLQSTDGQGGSTP</sequence>
<proteinExistence type="predicted"/>
<evidence type="ECO:0000313" key="2">
    <source>
        <dbReference type="Proteomes" id="UP000005270"/>
    </source>
</evidence>
<dbReference type="Proteomes" id="UP000005270">
    <property type="component" value="Chromosome"/>
</dbReference>
<dbReference type="KEGG" id="thg:TCELL_0731"/>
<dbReference type="InParanoid" id="I3TEG7"/>